<evidence type="ECO:0000313" key="3">
    <source>
        <dbReference type="Proteomes" id="UP000595224"/>
    </source>
</evidence>
<gene>
    <name evidence="2" type="ORF">IWA51_01735</name>
</gene>
<keyword evidence="3" id="KW-1185">Reference proteome</keyword>
<reference evidence="2 3" key="1">
    <citation type="submission" date="2020-11" db="EMBL/GenBank/DDBJ databases">
        <title>Treponema Peruensis nv. sp., first commensal Treponema isolated from human feces.</title>
        <authorList>
            <person name="Belkhou C."/>
            <person name="Raes J."/>
        </authorList>
    </citation>
    <scope>NUCLEOTIDE SEQUENCE [LARGE SCALE GENOMIC DNA]</scope>
    <source>
        <strain evidence="2 3">RCC2812</strain>
    </source>
</reference>
<dbReference type="EMBL" id="CP064936">
    <property type="protein sequence ID" value="QQA01366.1"/>
    <property type="molecule type" value="Genomic_DNA"/>
</dbReference>
<evidence type="ECO:0000256" key="1">
    <source>
        <dbReference type="SAM" id="SignalP"/>
    </source>
</evidence>
<dbReference type="KEGG" id="tper:IWA51_01735"/>
<keyword evidence="1" id="KW-0732">Signal</keyword>
<evidence type="ECO:0008006" key="4">
    <source>
        <dbReference type="Google" id="ProtNLM"/>
    </source>
</evidence>
<organism evidence="2 3">
    <name type="scientific">Treponema peruense</name>
    <dbReference type="NCBI Taxonomy" id="2787628"/>
    <lineage>
        <taxon>Bacteria</taxon>
        <taxon>Pseudomonadati</taxon>
        <taxon>Spirochaetota</taxon>
        <taxon>Spirochaetia</taxon>
        <taxon>Spirochaetales</taxon>
        <taxon>Treponemataceae</taxon>
        <taxon>Treponema</taxon>
    </lineage>
</organism>
<dbReference type="Proteomes" id="UP000595224">
    <property type="component" value="Chromosome"/>
</dbReference>
<protein>
    <recommendedName>
        <fullName evidence="4">Lipoprotein</fullName>
    </recommendedName>
</protein>
<evidence type="ECO:0000313" key="2">
    <source>
        <dbReference type="EMBL" id="QQA01366.1"/>
    </source>
</evidence>
<accession>A0A7T3RDY0</accession>
<proteinExistence type="predicted"/>
<name>A0A7T3RDY0_9SPIR</name>
<dbReference type="PROSITE" id="PS51257">
    <property type="entry name" value="PROKAR_LIPOPROTEIN"/>
    <property type="match status" value="1"/>
</dbReference>
<dbReference type="AlphaFoldDB" id="A0A7T3RDY0"/>
<feature type="chain" id="PRO_5032933100" description="Lipoprotein" evidence="1">
    <location>
        <begin position="21"/>
        <end position="331"/>
    </location>
</feature>
<sequence>MKKSLLLCTTLVPLILYLFASCDNSKNITEADSVFEENPTTIAWSQDKSSDKITSYQTDVQVYRMNSREDTGLKLSDKYKMSVKMIDNVQYTRIDMVADSDGVYRSVLSDGEDLIICNTQTNDELLRINVSDKNNSSLRMFGGDNLGFGKIDIENVKSEAYRLSLDLSENTESSLLTLSLPQSMLVLGYGEKSIKSTISYDVSEEVVKEVETVTVMDDETVVTSTLCPVYEDYEGTPVKIGTIFTINTQMAENVGEMPDKSMVYESMDDIPEISDEEFEAMQEAGNIYEDSSITFGDPANLSNIETVVELYTNIEINQTEDSVFKLLFDGE</sequence>
<feature type="signal peptide" evidence="1">
    <location>
        <begin position="1"/>
        <end position="20"/>
    </location>
</feature>
<dbReference type="RefSeq" id="WP_198442907.1">
    <property type="nucleotide sequence ID" value="NZ_CBCSHE010000021.1"/>
</dbReference>